<reference evidence="1" key="1">
    <citation type="journal article" date="2020" name="Nature">
        <title>Giant virus diversity and host interactions through global metagenomics.</title>
        <authorList>
            <person name="Schulz F."/>
            <person name="Roux S."/>
            <person name="Paez-Espino D."/>
            <person name="Jungbluth S."/>
            <person name="Walsh D.A."/>
            <person name="Denef V.J."/>
            <person name="McMahon K.D."/>
            <person name="Konstantinidis K.T."/>
            <person name="Eloe-Fadrosh E.A."/>
            <person name="Kyrpides N.C."/>
            <person name="Woyke T."/>
        </authorList>
    </citation>
    <scope>NUCLEOTIDE SEQUENCE</scope>
    <source>
        <strain evidence="1">GVMAG-S-1062768-28</strain>
    </source>
</reference>
<dbReference type="EMBL" id="MN740694">
    <property type="protein sequence ID" value="QHU08045.1"/>
    <property type="molecule type" value="Genomic_DNA"/>
</dbReference>
<sequence length="74" mass="8394">MPIRYGKSTTSLRGEFEEKKLTRLKLTKVFSVTKTEDGLFVFTEACEDLGSFTCTKEEAIALLAEISDIIKNWN</sequence>
<evidence type="ECO:0000313" key="1">
    <source>
        <dbReference type="EMBL" id="QHU08045.1"/>
    </source>
</evidence>
<dbReference type="AlphaFoldDB" id="A0A6C0JQK9"/>
<organism evidence="1">
    <name type="scientific">viral metagenome</name>
    <dbReference type="NCBI Taxonomy" id="1070528"/>
    <lineage>
        <taxon>unclassified sequences</taxon>
        <taxon>metagenomes</taxon>
        <taxon>organismal metagenomes</taxon>
    </lineage>
</organism>
<accession>A0A6C0JQK9</accession>
<name>A0A6C0JQK9_9ZZZZ</name>
<proteinExistence type="predicted"/>
<protein>
    <submittedName>
        <fullName evidence="1">Uncharacterized protein</fullName>
    </submittedName>
</protein>